<evidence type="ECO:0000256" key="4">
    <source>
        <dbReference type="ARBA" id="ARBA00022989"/>
    </source>
</evidence>
<evidence type="ECO:0000256" key="7">
    <source>
        <dbReference type="SAM" id="Phobius"/>
    </source>
</evidence>
<feature type="transmembrane region" description="Helical" evidence="7">
    <location>
        <begin position="27"/>
        <end position="47"/>
    </location>
</feature>
<evidence type="ECO:0000313" key="10">
    <source>
        <dbReference type="EMBL" id="TQM40052.1"/>
    </source>
</evidence>
<dbReference type="GO" id="GO:0022857">
    <property type="term" value="F:transmembrane transporter activity"/>
    <property type="evidence" value="ECO:0007669"/>
    <property type="project" value="TreeGrafter"/>
</dbReference>
<evidence type="ECO:0000256" key="3">
    <source>
        <dbReference type="ARBA" id="ARBA00022692"/>
    </source>
</evidence>
<keyword evidence="4 7" id="KW-1133">Transmembrane helix</keyword>
<feature type="transmembrane region" description="Helical" evidence="7">
    <location>
        <begin position="335"/>
        <end position="362"/>
    </location>
</feature>
<feature type="transmembrane region" description="Helical" evidence="7">
    <location>
        <begin position="292"/>
        <end position="314"/>
    </location>
</feature>
<evidence type="ECO:0000256" key="2">
    <source>
        <dbReference type="ARBA" id="ARBA00022475"/>
    </source>
</evidence>
<keyword evidence="3 7" id="KW-0812">Transmembrane</keyword>
<evidence type="ECO:0000259" key="9">
    <source>
        <dbReference type="Pfam" id="PF12704"/>
    </source>
</evidence>
<evidence type="ECO:0000313" key="11">
    <source>
        <dbReference type="Proteomes" id="UP000320773"/>
    </source>
</evidence>
<dbReference type="InterPro" id="IPR003838">
    <property type="entry name" value="ABC3_permease_C"/>
</dbReference>
<evidence type="ECO:0000256" key="1">
    <source>
        <dbReference type="ARBA" id="ARBA00004651"/>
    </source>
</evidence>
<organism evidence="10 11">
    <name type="scientific">Flavobacterium branchiophilum</name>
    <dbReference type="NCBI Taxonomy" id="55197"/>
    <lineage>
        <taxon>Bacteria</taxon>
        <taxon>Pseudomonadati</taxon>
        <taxon>Bacteroidota</taxon>
        <taxon>Flavobacteriia</taxon>
        <taxon>Flavobacteriales</taxon>
        <taxon>Flavobacteriaceae</taxon>
        <taxon>Flavobacterium</taxon>
    </lineage>
</organism>
<proteinExistence type="inferred from homology"/>
<evidence type="ECO:0000256" key="6">
    <source>
        <dbReference type="ARBA" id="ARBA00038076"/>
    </source>
</evidence>
<dbReference type="InterPro" id="IPR025857">
    <property type="entry name" value="MacB_PCD"/>
</dbReference>
<feature type="transmembrane region" description="Helical" evidence="7">
    <location>
        <begin position="382"/>
        <end position="403"/>
    </location>
</feature>
<comment type="subcellular location">
    <subcellularLocation>
        <location evidence="1">Cell membrane</location>
        <topology evidence="1">Multi-pass membrane protein</topology>
    </subcellularLocation>
</comment>
<sequence>MFVYLRLLNESFRFAINALRNNKLRTFLSLLGVTIGIFSIIAVLAAVDSLDKKIKKDLSSLDKNTMYVMRFSFGPSEIPKWKREQFPDVTFEEYQFLKNNLSQAENICFQYFTKSESIKFESNTVNQLNVVPVSDEFDDIQKLDFQLGRFYNESESNSGAALVVLGHDVALSLFENYNPIGQKVRLYGQRFSVIGVLKKQGEGMFGDSNDSSIFIPANFLRRTYGDNADFLTPVILIKPQKGIDMDAFKADISQKVRTMRALKTVEIDNFFINVLSGFTDFLDGIISNLNIGGWIIAGFSLLVGGFGIANIMFVSVKERTNLIGIQKSLGAKNRFILFQFLFEAVILCIIGGMMGLLFVWFITLILTNVLDFEFVLSTKNMVLGTMIAAIIGLISGILPAIAASKLDPVEAIRTGM</sequence>
<dbReference type="PANTHER" id="PTHR30572:SF4">
    <property type="entry name" value="ABC TRANSPORTER PERMEASE YTRF"/>
    <property type="match status" value="1"/>
</dbReference>
<feature type="domain" description="ABC3 transporter permease C-terminal" evidence="8">
    <location>
        <begin position="295"/>
        <end position="408"/>
    </location>
</feature>
<dbReference type="InterPro" id="IPR050250">
    <property type="entry name" value="Macrolide_Exporter_MacB"/>
</dbReference>
<evidence type="ECO:0000259" key="8">
    <source>
        <dbReference type="Pfam" id="PF02687"/>
    </source>
</evidence>
<protein>
    <submittedName>
        <fullName evidence="10">Putative ABC transport system permease protein</fullName>
    </submittedName>
</protein>
<gene>
    <name evidence="10" type="ORF">BC670_0914</name>
</gene>
<evidence type="ECO:0000256" key="5">
    <source>
        <dbReference type="ARBA" id="ARBA00023136"/>
    </source>
</evidence>
<dbReference type="Pfam" id="PF02687">
    <property type="entry name" value="FtsX"/>
    <property type="match status" value="1"/>
</dbReference>
<dbReference type="Proteomes" id="UP000320773">
    <property type="component" value="Unassembled WGS sequence"/>
</dbReference>
<dbReference type="GO" id="GO:0005886">
    <property type="term" value="C:plasma membrane"/>
    <property type="evidence" value="ECO:0007669"/>
    <property type="project" value="UniProtKB-SubCell"/>
</dbReference>
<feature type="domain" description="MacB-like periplasmic core" evidence="9">
    <location>
        <begin position="26"/>
        <end position="254"/>
    </location>
</feature>
<dbReference type="RefSeq" id="WP_089080156.1">
    <property type="nucleotide sequence ID" value="NZ_VFPJ01000001.1"/>
</dbReference>
<accession>A0A543G1U3</accession>
<dbReference type="Pfam" id="PF12704">
    <property type="entry name" value="MacB_PCD"/>
    <property type="match status" value="1"/>
</dbReference>
<comment type="caution">
    <text evidence="10">The sequence shown here is derived from an EMBL/GenBank/DDBJ whole genome shotgun (WGS) entry which is preliminary data.</text>
</comment>
<dbReference type="AlphaFoldDB" id="A0A543G1U3"/>
<dbReference type="PANTHER" id="PTHR30572">
    <property type="entry name" value="MEMBRANE COMPONENT OF TRANSPORTER-RELATED"/>
    <property type="match status" value="1"/>
</dbReference>
<reference evidence="10 11" key="1">
    <citation type="submission" date="2019-06" db="EMBL/GenBank/DDBJ databases">
        <title>Genomic Encyclopedia of Archaeal and Bacterial Type Strains, Phase II (KMG-II): from individual species to whole genera.</title>
        <authorList>
            <person name="Goeker M."/>
        </authorList>
    </citation>
    <scope>NUCLEOTIDE SEQUENCE [LARGE SCALE GENOMIC DNA]</scope>
    <source>
        <strain evidence="10 11">DSM 24789</strain>
    </source>
</reference>
<keyword evidence="2" id="KW-1003">Cell membrane</keyword>
<keyword evidence="5 7" id="KW-0472">Membrane</keyword>
<dbReference type="EMBL" id="VFPJ01000001">
    <property type="protein sequence ID" value="TQM40052.1"/>
    <property type="molecule type" value="Genomic_DNA"/>
</dbReference>
<name>A0A543G1U3_9FLAO</name>
<comment type="similarity">
    <text evidence="6">Belongs to the ABC-4 integral membrane protein family.</text>
</comment>